<accession>A0A1E3IA61</accession>
<sequence>MSSATLNTDILHHTLALLPASSLATSLLASKDFYRLCSPLLWREVELDLGKEGVEHPLVKALIAGSRSEVHGDGWSTSPAPYVRHLTPLAHTNASPCSHIHPPVSTSGPHTNPLPNLITLHLTIHPSSPVGWSFCAPSDRERYPIYPATLPCPLLEILRPRRLVISQVRGLVSPTPFRKGCGVWEDVREVVVRLRVGGGMWSVKGNNCFWEMLGDKVERIVVVVDDLKGRALPFEGEKIVKDIRDRVVPLALKRGISILVVNLPVSPQNFEMAGSRDGYAKGDVGDVMVEGEGEKGEIKFETMEGWLKTGQWVGVFSQQEVKVLDYYSQPSFNQ</sequence>
<dbReference type="EMBL" id="AWGH01000037">
    <property type="protein sequence ID" value="ODN85285.1"/>
    <property type="molecule type" value="Genomic_DNA"/>
</dbReference>
<proteinExistence type="predicted"/>
<dbReference type="OrthoDB" id="10474960at2759"/>
<evidence type="ECO:0008006" key="3">
    <source>
        <dbReference type="Google" id="ProtNLM"/>
    </source>
</evidence>
<name>A0A1E3IA61_9TREE</name>
<evidence type="ECO:0000313" key="1">
    <source>
        <dbReference type="EMBL" id="ODN85285.1"/>
    </source>
</evidence>
<protein>
    <recommendedName>
        <fullName evidence="3">F-box domain-containing protein</fullName>
    </recommendedName>
</protein>
<dbReference type="AlphaFoldDB" id="A0A1E3IA61"/>
<gene>
    <name evidence="1" type="ORF">L198_07610</name>
</gene>
<dbReference type="RefSeq" id="XP_019028457.1">
    <property type="nucleotide sequence ID" value="XM_019179600.1"/>
</dbReference>
<reference evidence="1 2" key="1">
    <citation type="submission" date="2016-06" db="EMBL/GenBank/DDBJ databases">
        <title>Evolution of pathogenesis and genome organization in the Tremellales.</title>
        <authorList>
            <person name="Cuomo C."/>
            <person name="Litvintseva A."/>
            <person name="Heitman J."/>
            <person name="Chen Y."/>
            <person name="Sun S."/>
            <person name="Springer D."/>
            <person name="Dromer F."/>
            <person name="Young S."/>
            <person name="Zeng Q."/>
            <person name="Chapman S."/>
            <person name="Gujja S."/>
            <person name="Saif S."/>
            <person name="Birren B."/>
        </authorList>
    </citation>
    <scope>NUCLEOTIDE SEQUENCE [LARGE SCALE GENOMIC DNA]</scope>
    <source>
        <strain evidence="1 2">CBS 7118</strain>
    </source>
</reference>
<organism evidence="1 2">
    <name type="scientific">Cryptococcus wingfieldii CBS 7118</name>
    <dbReference type="NCBI Taxonomy" id="1295528"/>
    <lineage>
        <taxon>Eukaryota</taxon>
        <taxon>Fungi</taxon>
        <taxon>Dikarya</taxon>
        <taxon>Basidiomycota</taxon>
        <taxon>Agaricomycotina</taxon>
        <taxon>Tremellomycetes</taxon>
        <taxon>Tremellales</taxon>
        <taxon>Cryptococcaceae</taxon>
        <taxon>Cryptococcus</taxon>
    </lineage>
</organism>
<dbReference type="Proteomes" id="UP000094819">
    <property type="component" value="Unassembled WGS sequence"/>
</dbReference>
<comment type="caution">
    <text evidence="1">The sequence shown here is derived from an EMBL/GenBank/DDBJ whole genome shotgun (WGS) entry which is preliminary data.</text>
</comment>
<evidence type="ECO:0000313" key="2">
    <source>
        <dbReference type="Proteomes" id="UP000094819"/>
    </source>
</evidence>
<keyword evidence="2" id="KW-1185">Reference proteome</keyword>
<dbReference type="GeneID" id="30196821"/>